<name>A0A699YAK5_HAELA</name>
<keyword evidence="3" id="KW-1185">Reference proteome</keyword>
<feature type="compositionally biased region" description="Basic and acidic residues" evidence="1">
    <location>
        <begin position="37"/>
        <end position="48"/>
    </location>
</feature>
<evidence type="ECO:0000256" key="1">
    <source>
        <dbReference type="SAM" id="MobiDB-lite"/>
    </source>
</evidence>
<accession>A0A699YAK5</accession>
<feature type="non-terminal residue" evidence="2">
    <location>
        <position position="1"/>
    </location>
</feature>
<dbReference type="AlphaFoldDB" id="A0A699YAK5"/>
<reference evidence="2 3" key="1">
    <citation type="submission" date="2020-02" db="EMBL/GenBank/DDBJ databases">
        <title>Draft genome sequence of Haematococcus lacustris strain NIES-144.</title>
        <authorList>
            <person name="Morimoto D."/>
            <person name="Nakagawa S."/>
            <person name="Yoshida T."/>
            <person name="Sawayama S."/>
        </authorList>
    </citation>
    <scope>NUCLEOTIDE SEQUENCE [LARGE SCALE GENOMIC DNA]</scope>
    <source>
        <strain evidence="2 3">NIES-144</strain>
    </source>
</reference>
<dbReference type="EMBL" id="BLLF01000080">
    <property type="protein sequence ID" value="GFH07207.1"/>
    <property type="molecule type" value="Genomic_DNA"/>
</dbReference>
<feature type="region of interest" description="Disordered" evidence="1">
    <location>
        <begin position="37"/>
        <end position="73"/>
    </location>
</feature>
<organism evidence="2 3">
    <name type="scientific">Haematococcus lacustris</name>
    <name type="common">Green alga</name>
    <name type="synonym">Haematococcus pluvialis</name>
    <dbReference type="NCBI Taxonomy" id="44745"/>
    <lineage>
        <taxon>Eukaryota</taxon>
        <taxon>Viridiplantae</taxon>
        <taxon>Chlorophyta</taxon>
        <taxon>core chlorophytes</taxon>
        <taxon>Chlorophyceae</taxon>
        <taxon>CS clade</taxon>
        <taxon>Chlamydomonadales</taxon>
        <taxon>Haematococcaceae</taxon>
        <taxon>Haematococcus</taxon>
    </lineage>
</organism>
<protein>
    <submittedName>
        <fullName evidence="2">Uncharacterized protein</fullName>
    </submittedName>
</protein>
<dbReference type="Proteomes" id="UP000485058">
    <property type="component" value="Unassembled WGS sequence"/>
</dbReference>
<evidence type="ECO:0000313" key="2">
    <source>
        <dbReference type="EMBL" id="GFH07207.1"/>
    </source>
</evidence>
<gene>
    <name evidence="2" type="ORF">HaLaN_01975</name>
</gene>
<evidence type="ECO:0000313" key="3">
    <source>
        <dbReference type="Proteomes" id="UP000485058"/>
    </source>
</evidence>
<comment type="caution">
    <text evidence="2">The sequence shown here is derived from an EMBL/GenBank/DDBJ whole genome shotgun (WGS) entry which is preliminary data.</text>
</comment>
<proteinExistence type="predicted"/>
<sequence>MSPLPTSSLPVSQAILAAHRMSHPSVVETARFYNKSYHESNDLQKRSDSTTSLRAASPDKLQRQKIPRTPYSGDIGAVVELGKKLDLRPFSSPTKHRLRYGKLGIGAAHQTELHLYTKFEPWRAWPQYNERQ</sequence>